<gene>
    <name evidence="2" type="ORF">EBO15_20655</name>
</gene>
<protein>
    <submittedName>
        <fullName evidence="2">Uncharacterized protein</fullName>
    </submittedName>
</protein>
<dbReference type="EMBL" id="RFFG01000036">
    <property type="protein sequence ID" value="RMI42068.1"/>
    <property type="molecule type" value="Genomic_DNA"/>
</dbReference>
<name>A0A3M2M4M6_9ACTN</name>
<comment type="caution">
    <text evidence="2">The sequence shown here is derived from an EMBL/GenBank/DDBJ whole genome shotgun (WGS) entry which is preliminary data.</text>
</comment>
<proteinExistence type="predicted"/>
<feature type="compositionally biased region" description="Basic and acidic residues" evidence="1">
    <location>
        <begin position="30"/>
        <end position="39"/>
    </location>
</feature>
<sequence>MLQQHEHQGAPFKRALAALSGPEPGAPVALRRDAARGHDDATRIRADIAHDIGVKHWGQDTSA</sequence>
<dbReference type="AlphaFoldDB" id="A0A3M2M4M6"/>
<keyword evidence="3" id="KW-1185">Reference proteome</keyword>
<accession>A0A3M2M4M6</accession>
<feature type="region of interest" description="Disordered" evidence="1">
    <location>
        <begin position="1"/>
        <end position="39"/>
    </location>
</feature>
<reference evidence="2 3" key="1">
    <citation type="submission" date="2018-10" db="EMBL/GenBank/DDBJ databases">
        <title>Isolation from soil.</title>
        <authorList>
            <person name="Hu J."/>
        </authorList>
    </citation>
    <scope>NUCLEOTIDE SEQUENCE [LARGE SCALE GENOMIC DNA]</scope>
    <source>
        <strain evidence="2 3">NEAU-Ht49</strain>
    </source>
</reference>
<evidence type="ECO:0000313" key="3">
    <source>
        <dbReference type="Proteomes" id="UP000282674"/>
    </source>
</evidence>
<evidence type="ECO:0000256" key="1">
    <source>
        <dbReference type="SAM" id="MobiDB-lite"/>
    </source>
</evidence>
<organism evidence="2 3">
    <name type="scientific">Actinomadura harenae</name>
    <dbReference type="NCBI Taxonomy" id="2483351"/>
    <lineage>
        <taxon>Bacteria</taxon>
        <taxon>Bacillati</taxon>
        <taxon>Actinomycetota</taxon>
        <taxon>Actinomycetes</taxon>
        <taxon>Streptosporangiales</taxon>
        <taxon>Thermomonosporaceae</taxon>
        <taxon>Actinomadura</taxon>
    </lineage>
</organism>
<evidence type="ECO:0000313" key="2">
    <source>
        <dbReference type="EMBL" id="RMI42068.1"/>
    </source>
</evidence>
<dbReference type="Proteomes" id="UP000282674">
    <property type="component" value="Unassembled WGS sequence"/>
</dbReference>
<dbReference type="RefSeq" id="WP_122196062.1">
    <property type="nucleotide sequence ID" value="NZ_JBHSKC010000031.1"/>
</dbReference>